<keyword evidence="1" id="KW-0175">Coiled coil</keyword>
<protein>
    <submittedName>
        <fullName evidence="2">Uncharacterized protein</fullName>
    </submittedName>
</protein>
<dbReference type="eggNOG" id="COG1073">
    <property type="taxonomic scope" value="Bacteria"/>
</dbReference>
<dbReference type="Proteomes" id="UP000031552">
    <property type="component" value="Unassembled WGS sequence"/>
</dbReference>
<dbReference type="SUPFAM" id="SSF53474">
    <property type="entry name" value="alpha/beta-Hydrolases"/>
    <property type="match status" value="1"/>
</dbReference>
<evidence type="ECO:0000313" key="2">
    <source>
        <dbReference type="EMBL" id="CDR35156.1"/>
    </source>
</evidence>
<dbReference type="AlphaFoldDB" id="A0A090D1A5"/>
<dbReference type="EMBL" id="CCEJ010000013">
    <property type="protein sequence ID" value="CDR35156.1"/>
    <property type="molecule type" value="Genomic_DNA"/>
</dbReference>
<accession>A0A090D1A5</accession>
<feature type="coiled-coil region" evidence="1">
    <location>
        <begin position="274"/>
        <end position="320"/>
    </location>
</feature>
<sequence length="512" mass="57637">MDLLKYLSGTGWGFVTIGDTKFLVRRTDVPQTEMFFLPNRFKDPQMTLQIAEAKPLEPTKKAILLTQNQTDIYEQNLEEMFTYALEGINVLAYNNPGKGLSTGLADNTNLNASIESAYLYLHEVKKLSDEDIIAKGQCFGAAPTGWLGKEHPQINIIMDQNLANFHEMAMKIMKSTTSELIERGKNRKEVESLKPKVQEFLDLEGSIRQIIGTNSERYSTLNKEYDELYKKRVAIDDPFSDESSGILKLLILKGDEIRALKEKTDTTDEIIESIKDRMKKIADLEDKIQKLKQADNRSEIYECIDDLEAAKEDLSDLERNLFKAGGIPIGKDQFKIQEAFSKMFAIVRKDPTTLEASSKYVEKVSQLGNAAPNSLEAWAPYIIKLNYIIEGFVRAIFSGYNTADDIRANRGNKLIHINVPGIYGGGDELVLPHHPELMIDSASLSESESQKIIKLSMNPGGEHVTPWWLSSPSQETVMDFFKKTDFLANLTETASEFGQVYGPVPTQFSSLE</sequence>
<comment type="caution">
    <text evidence="2">The sequence shown here is derived from an EMBL/GenBank/DDBJ whole genome shotgun (WGS) entry which is preliminary data.</text>
</comment>
<keyword evidence="3" id="KW-1185">Reference proteome</keyword>
<reference evidence="2" key="1">
    <citation type="submission" date="2013-12" db="EMBL/GenBank/DDBJ databases">
        <authorList>
            <person name="Linke B."/>
        </authorList>
    </citation>
    <scope>NUCLEOTIDE SEQUENCE [LARGE SCALE GENOMIC DNA]</scope>
    <source>
        <strain evidence="2">CRIB-18</strain>
    </source>
</reference>
<organism evidence="2 3">
    <name type="scientific">Candidatus Criblamydia sequanensis CRIB-18</name>
    <dbReference type="NCBI Taxonomy" id="1437425"/>
    <lineage>
        <taxon>Bacteria</taxon>
        <taxon>Pseudomonadati</taxon>
        <taxon>Chlamydiota</taxon>
        <taxon>Chlamydiia</taxon>
        <taxon>Parachlamydiales</taxon>
        <taxon>Candidatus Criblamydiaceae</taxon>
        <taxon>Candidatus Criblamydia</taxon>
    </lineage>
</organism>
<proteinExistence type="predicted"/>
<evidence type="ECO:0000313" key="3">
    <source>
        <dbReference type="Proteomes" id="UP000031552"/>
    </source>
</evidence>
<dbReference type="InterPro" id="IPR029058">
    <property type="entry name" value="AB_hydrolase_fold"/>
</dbReference>
<gene>
    <name evidence="2" type="ORF">CSEC_2350</name>
</gene>
<evidence type="ECO:0000256" key="1">
    <source>
        <dbReference type="SAM" id="Coils"/>
    </source>
</evidence>
<reference evidence="2" key="2">
    <citation type="submission" date="2014-09" db="EMBL/GenBank/DDBJ databases">
        <title>Criblamydia sequanensis harbors a mega-plasmid encoding arsenite resistance.</title>
        <authorList>
            <person name="Bertelli C."/>
            <person name="Goesmann A."/>
            <person name="Greub G."/>
        </authorList>
    </citation>
    <scope>NUCLEOTIDE SEQUENCE [LARGE SCALE GENOMIC DNA]</scope>
    <source>
        <strain evidence="2">CRIB-18</strain>
    </source>
</reference>
<name>A0A090D1A5_9BACT</name>